<evidence type="ECO:0000313" key="3">
    <source>
        <dbReference type="Proteomes" id="UP001239782"/>
    </source>
</evidence>
<keyword evidence="3" id="KW-1185">Reference proteome</keyword>
<name>A0AA51X6P1_9GAMM</name>
<dbReference type="Proteomes" id="UP001239782">
    <property type="component" value="Chromosome"/>
</dbReference>
<accession>A0AA51X6P1</accession>
<dbReference type="Pfam" id="PF20274">
    <property type="entry name" value="cREC_REC"/>
    <property type="match status" value="1"/>
</dbReference>
<organism evidence="2 3">
    <name type="scientific">Pleionea litopenaei</name>
    <dbReference type="NCBI Taxonomy" id="3070815"/>
    <lineage>
        <taxon>Bacteria</taxon>
        <taxon>Pseudomonadati</taxon>
        <taxon>Pseudomonadota</taxon>
        <taxon>Gammaproteobacteria</taxon>
        <taxon>Oceanospirillales</taxon>
        <taxon>Pleioneaceae</taxon>
        <taxon>Pleionea</taxon>
    </lineage>
</organism>
<evidence type="ECO:0000259" key="1">
    <source>
        <dbReference type="Pfam" id="PF20274"/>
    </source>
</evidence>
<dbReference type="RefSeq" id="WP_309202179.1">
    <property type="nucleotide sequence ID" value="NZ_CP133548.1"/>
</dbReference>
<protein>
    <recommendedName>
        <fullName evidence="1">Cyclic-phosphate processing Receiver domain-containing protein</fullName>
    </recommendedName>
</protein>
<feature type="domain" description="Cyclic-phosphate processing Receiver" evidence="1">
    <location>
        <begin position="1"/>
        <end position="89"/>
    </location>
</feature>
<proteinExistence type="predicted"/>
<dbReference type="EMBL" id="CP133548">
    <property type="protein sequence ID" value="WMS87041.1"/>
    <property type="molecule type" value="Genomic_DNA"/>
</dbReference>
<dbReference type="InterPro" id="IPR046909">
    <property type="entry name" value="cREC_REC"/>
</dbReference>
<gene>
    <name evidence="2" type="ORF">Q9312_17670</name>
</gene>
<sequence>MKLFLDDVRPAPAGWKGVRWPQEAISLLMTGSVTDLSLDHDLGNDQKGTGYDVIVWLEKAVVEYGLIPPSIRIHSSNGPARKRMEQGVRSIQYLHRTRGRKLY</sequence>
<dbReference type="AlphaFoldDB" id="A0AA51X6P1"/>
<dbReference type="KEGG" id="plei:Q9312_17670"/>
<evidence type="ECO:0000313" key="2">
    <source>
        <dbReference type="EMBL" id="WMS87041.1"/>
    </source>
</evidence>
<reference evidence="2 3" key="1">
    <citation type="submission" date="2023-08" db="EMBL/GenBank/DDBJ databases">
        <title>Pleionea litopenaei sp. nov., isolated from stomach of juvenile Litopenaeus vannamei.</title>
        <authorList>
            <person name="Rho A.M."/>
            <person name="Hwang C.Y."/>
        </authorList>
    </citation>
    <scope>NUCLEOTIDE SEQUENCE [LARGE SCALE GENOMIC DNA]</scope>
    <source>
        <strain evidence="2 3">HL-JVS1</strain>
    </source>
</reference>